<keyword evidence="4" id="KW-0804">Transcription</keyword>
<dbReference type="Gene3D" id="1.10.10.10">
    <property type="entry name" value="Winged helix-like DNA-binding domain superfamily/Winged helix DNA-binding domain"/>
    <property type="match status" value="1"/>
</dbReference>
<dbReference type="GO" id="GO:0032993">
    <property type="term" value="C:protein-DNA complex"/>
    <property type="evidence" value="ECO:0007669"/>
    <property type="project" value="TreeGrafter"/>
</dbReference>
<dbReference type="Pfam" id="PF03466">
    <property type="entry name" value="LysR_substrate"/>
    <property type="match status" value="1"/>
</dbReference>
<dbReference type="InterPro" id="IPR005119">
    <property type="entry name" value="LysR_subst-bd"/>
</dbReference>
<dbReference type="Pfam" id="PF00126">
    <property type="entry name" value="HTH_1"/>
    <property type="match status" value="1"/>
</dbReference>
<comment type="caution">
    <text evidence="6">The sequence shown here is derived from an EMBL/GenBank/DDBJ whole genome shotgun (WGS) entry which is preliminary data.</text>
</comment>
<dbReference type="Proteomes" id="UP000032668">
    <property type="component" value="Unassembled WGS sequence"/>
</dbReference>
<dbReference type="PRINTS" id="PR00039">
    <property type="entry name" value="HTHLYSR"/>
</dbReference>
<dbReference type="SUPFAM" id="SSF53850">
    <property type="entry name" value="Periplasmic binding protein-like II"/>
    <property type="match status" value="1"/>
</dbReference>
<evidence type="ECO:0000256" key="1">
    <source>
        <dbReference type="ARBA" id="ARBA00009437"/>
    </source>
</evidence>
<keyword evidence="2" id="KW-0805">Transcription regulation</keyword>
<protein>
    <submittedName>
        <fullName evidence="6">Transcriptional regulator LysR</fullName>
    </submittedName>
</protein>
<evidence type="ECO:0000313" key="6">
    <source>
        <dbReference type="EMBL" id="GAN80988.1"/>
    </source>
</evidence>
<proteinExistence type="inferred from homology"/>
<dbReference type="SUPFAM" id="SSF46785">
    <property type="entry name" value="Winged helix' DNA-binding domain"/>
    <property type="match status" value="1"/>
</dbReference>
<dbReference type="PANTHER" id="PTHR30346">
    <property type="entry name" value="TRANSCRIPTIONAL DUAL REGULATOR HCAR-RELATED"/>
    <property type="match status" value="1"/>
</dbReference>
<dbReference type="PANTHER" id="PTHR30346:SF0">
    <property type="entry name" value="HCA OPERON TRANSCRIPTIONAL ACTIVATOR HCAR"/>
    <property type="match status" value="1"/>
</dbReference>
<dbReference type="EMBL" id="BANC01000064">
    <property type="protein sequence ID" value="GAN80988.1"/>
    <property type="molecule type" value="Genomic_DNA"/>
</dbReference>
<keyword evidence="3" id="KW-0238">DNA-binding</keyword>
<accession>A0A0D6PIF2</accession>
<dbReference type="InterPro" id="IPR000847">
    <property type="entry name" value="LysR_HTH_N"/>
</dbReference>
<reference evidence="6 7" key="1">
    <citation type="submission" date="2012-11" db="EMBL/GenBank/DDBJ databases">
        <title>Whole genome sequence of Acidocella aminolytica 101 = DSM 11237.</title>
        <authorList>
            <person name="Azuma Y."/>
            <person name="Higashiura N."/>
            <person name="Hirakawa H."/>
            <person name="Matsushita K."/>
        </authorList>
    </citation>
    <scope>NUCLEOTIDE SEQUENCE [LARGE SCALE GENOMIC DNA]</scope>
    <source>
        <strain evidence="7">101 / DSM 11237</strain>
    </source>
</reference>
<dbReference type="STRING" id="1120923.SAMN02746095_02785"/>
<dbReference type="InterPro" id="IPR036390">
    <property type="entry name" value="WH_DNA-bd_sf"/>
</dbReference>
<dbReference type="PROSITE" id="PS50931">
    <property type="entry name" value="HTH_LYSR"/>
    <property type="match status" value="1"/>
</dbReference>
<evidence type="ECO:0000259" key="5">
    <source>
        <dbReference type="PROSITE" id="PS50931"/>
    </source>
</evidence>
<gene>
    <name evidence="6" type="ORF">Aam_066_052</name>
</gene>
<dbReference type="GO" id="GO:0003700">
    <property type="term" value="F:DNA-binding transcription factor activity"/>
    <property type="evidence" value="ECO:0007669"/>
    <property type="project" value="InterPro"/>
</dbReference>
<keyword evidence="7" id="KW-1185">Reference proteome</keyword>
<evidence type="ECO:0000256" key="2">
    <source>
        <dbReference type="ARBA" id="ARBA00023015"/>
    </source>
</evidence>
<organism evidence="6 7">
    <name type="scientific">Acidocella aminolytica 101 = DSM 11237</name>
    <dbReference type="NCBI Taxonomy" id="1120923"/>
    <lineage>
        <taxon>Bacteria</taxon>
        <taxon>Pseudomonadati</taxon>
        <taxon>Pseudomonadota</taxon>
        <taxon>Alphaproteobacteria</taxon>
        <taxon>Acetobacterales</taxon>
        <taxon>Acidocellaceae</taxon>
        <taxon>Acidocella</taxon>
    </lineage>
</organism>
<dbReference type="AlphaFoldDB" id="A0A0D6PIF2"/>
<evidence type="ECO:0000313" key="7">
    <source>
        <dbReference type="Proteomes" id="UP000032668"/>
    </source>
</evidence>
<dbReference type="InterPro" id="IPR036388">
    <property type="entry name" value="WH-like_DNA-bd_sf"/>
</dbReference>
<sequence>MAESGSTAAAARALNLSQPSVSVALKELEQTLGQKLFQRLSAKGMAPTAFGLRKLGQARQIAARLASFQQGDAMDEDPSGSVAFGYFSTLGPQYVPAVLRLMAKRHPHVEVTLQEADLAELNKLTESGRIELALSYAVEAPPRAAIEVIGELTPYALLPADHPLAREEAVSIAALAQQKLILIDLPLSRDFLLSVFRAEGVEPQVAYRTTSLDMAFGMVANGLGVSVLVTRQAGGLAYDGRSVVRRRLQDSRIRQKLIIQRPDWAVPTTPLLALSRCIREIAQSDGGHPL</sequence>
<dbReference type="GO" id="GO:0003677">
    <property type="term" value="F:DNA binding"/>
    <property type="evidence" value="ECO:0007669"/>
    <property type="project" value="UniProtKB-KW"/>
</dbReference>
<evidence type="ECO:0000256" key="3">
    <source>
        <dbReference type="ARBA" id="ARBA00023125"/>
    </source>
</evidence>
<name>A0A0D6PIF2_9PROT</name>
<dbReference type="Gene3D" id="3.40.190.10">
    <property type="entry name" value="Periplasmic binding protein-like II"/>
    <property type="match status" value="2"/>
</dbReference>
<evidence type="ECO:0000256" key="4">
    <source>
        <dbReference type="ARBA" id="ARBA00023163"/>
    </source>
</evidence>
<feature type="domain" description="HTH lysR-type" evidence="5">
    <location>
        <begin position="1"/>
        <end position="48"/>
    </location>
</feature>
<comment type="similarity">
    <text evidence="1">Belongs to the LysR transcriptional regulatory family.</text>
</comment>